<dbReference type="InterPro" id="IPR017900">
    <property type="entry name" value="4Fe4S_Fe_S_CS"/>
</dbReference>
<dbReference type="SUPFAM" id="SSF54862">
    <property type="entry name" value="4Fe-4S ferredoxins"/>
    <property type="match status" value="1"/>
</dbReference>
<comment type="caution">
    <text evidence="5">The sequence shown here is derived from an EMBL/GenBank/DDBJ whole genome shotgun (WGS) entry which is preliminary data.</text>
</comment>
<evidence type="ECO:0000256" key="1">
    <source>
        <dbReference type="ARBA" id="ARBA00022723"/>
    </source>
</evidence>
<evidence type="ECO:0000256" key="3">
    <source>
        <dbReference type="ARBA" id="ARBA00023014"/>
    </source>
</evidence>
<keyword evidence="1" id="KW-0479">Metal-binding</keyword>
<proteinExistence type="predicted"/>
<dbReference type="Pfam" id="PF01077">
    <property type="entry name" value="NIR_SIR"/>
    <property type="match status" value="1"/>
</dbReference>
<dbReference type="InterPro" id="IPR017896">
    <property type="entry name" value="4Fe4S_Fe-S-bd"/>
</dbReference>
<name>A0A1F7SDP6_9BACT</name>
<protein>
    <recommendedName>
        <fullName evidence="4">4Fe-4S ferredoxin-type domain-containing protein</fullName>
    </recommendedName>
</protein>
<accession>A0A1F7SDP6</accession>
<dbReference type="InterPro" id="IPR045854">
    <property type="entry name" value="NO2/SO3_Rdtase_4Fe4S_sf"/>
</dbReference>
<dbReference type="EMBL" id="MGDI01000036">
    <property type="protein sequence ID" value="OGL51895.1"/>
    <property type="molecule type" value="Genomic_DNA"/>
</dbReference>
<dbReference type="Gene3D" id="3.30.413.10">
    <property type="entry name" value="Sulfite Reductase Hemoprotein, domain 1"/>
    <property type="match status" value="1"/>
</dbReference>
<keyword evidence="3" id="KW-0411">Iron-sulfur</keyword>
<dbReference type="GO" id="GO:0046872">
    <property type="term" value="F:metal ion binding"/>
    <property type="evidence" value="ECO:0007669"/>
    <property type="project" value="UniProtKB-KW"/>
</dbReference>
<organism evidence="5 6">
    <name type="scientific">Candidatus Schekmanbacteria bacterium RIFCSPLOWO2_12_FULL_38_15</name>
    <dbReference type="NCBI Taxonomy" id="1817883"/>
    <lineage>
        <taxon>Bacteria</taxon>
        <taxon>Candidatus Schekmaniibacteriota</taxon>
    </lineage>
</organism>
<dbReference type="STRING" id="1817883.A3G31_05800"/>
<keyword evidence="2" id="KW-0408">Iron</keyword>
<dbReference type="GO" id="GO:0020037">
    <property type="term" value="F:heme binding"/>
    <property type="evidence" value="ECO:0007669"/>
    <property type="project" value="InterPro"/>
</dbReference>
<dbReference type="PROSITE" id="PS51379">
    <property type="entry name" value="4FE4S_FER_2"/>
    <property type="match status" value="2"/>
</dbReference>
<evidence type="ECO:0000313" key="6">
    <source>
        <dbReference type="Proteomes" id="UP000178082"/>
    </source>
</evidence>
<feature type="domain" description="4Fe-4S ferredoxin-type" evidence="4">
    <location>
        <begin position="204"/>
        <end position="233"/>
    </location>
</feature>
<reference evidence="5 6" key="1">
    <citation type="journal article" date="2016" name="Nat. Commun.">
        <title>Thousands of microbial genomes shed light on interconnected biogeochemical processes in an aquifer system.</title>
        <authorList>
            <person name="Anantharaman K."/>
            <person name="Brown C.T."/>
            <person name="Hug L.A."/>
            <person name="Sharon I."/>
            <person name="Castelle C.J."/>
            <person name="Probst A.J."/>
            <person name="Thomas B.C."/>
            <person name="Singh A."/>
            <person name="Wilkins M.J."/>
            <person name="Karaoz U."/>
            <person name="Brodie E.L."/>
            <person name="Williams K.H."/>
            <person name="Hubbard S.S."/>
            <person name="Banfield J.F."/>
        </authorList>
    </citation>
    <scope>NUCLEOTIDE SEQUENCE [LARGE SCALE GENOMIC DNA]</scope>
</reference>
<feature type="domain" description="4Fe-4S ferredoxin-type" evidence="4">
    <location>
        <begin position="175"/>
        <end position="199"/>
    </location>
</feature>
<dbReference type="GO" id="GO:0051536">
    <property type="term" value="F:iron-sulfur cluster binding"/>
    <property type="evidence" value="ECO:0007669"/>
    <property type="project" value="UniProtKB-KW"/>
</dbReference>
<dbReference type="Proteomes" id="UP000178082">
    <property type="component" value="Unassembled WGS sequence"/>
</dbReference>
<dbReference type="SUPFAM" id="SSF56014">
    <property type="entry name" value="Nitrite and sulphite reductase 4Fe-4S domain-like"/>
    <property type="match status" value="1"/>
</dbReference>
<evidence type="ECO:0000256" key="2">
    <source>
        <dbReference type="ARBA" id="ARBA00023004"/>
    </source>
</evidence>
<dbReference type="AlphaFoldDB" id="A0A1F7SDP6"/>
<sequence length="301" mass="34080">MEWDSKAVEAFIQMPLSGLAKSMAKVFAEKKARKNKSSKVTMKEIEETKKVYYESVPEVVRRKEWEKRIKEGEADLMEKVEKESREILATDVDLFDVDLCHAQYFRCGSQIVEVRELKKEIEEKLRKLNVTEMVADMLHDNERILPHHRVTFSVSACSNGCTGPETKEFGIHGVAKPVVTDAECTECYACVLRCPDNAVIVMNGKPKIDYGKCKICEACVRACPQGVLKTDKKGYRIMVGGSFGRHHKVAHELFKIADKETLFKVIDAGIKVIREQAIGEESITSIVDRVGVAPIFEKMYK</sequence>
<dbReference type="InterPro" id="IPR006067">
    <property type="entry name" value="NO2/SO3_Rdtase_4Fe4S_dom"/>
</dbReference>
<dbReference type="PROSITE" id="PS00198">
    <property type="entry name" value="4FE4S_FER_1"/>
    <property type="match status" value="2"/>
</dbReference>
<gene>
    <name evidence="5" type="ORF">A3G31_05800</name>
</gene>
<dbReference type="Pfam" id="PF00037">
    <property type="entry name" value="Fer4"/>
    <property type="match status" value="1"/>
</dbReference>
<dbReference type="GO" id="GO:0016491">
    <property type="term" value="F:oxidoreductase activity"/>
    <property type="evidence" value="ECO:0007669"/>
    <property type="project" value="InterPro"/>
</dbReference>
<dbReference type="Gene3D" id="3.30.70.20">
    <property type="match status" value="1"/>
</dbReference>
<evidence type="ECO:0000313" key="5">
    <source>
        <dbReference type="EMBL" id="OGL51895.1"/>
    </source>
</evidence>
<evidence type="ECO:0000259" key="4">
    <source>
        <dbReference type="PROSITE" id="PS51379"/>
    </source>
</evidence>